<dbReference type="InParanoid" id="A0A1V9XVH1"/>
<keyword evidence="5 7" id="KW-0472">Membrane</keyword>
<evidence type="ECO:0000256" key="6">
    <source>
        <dbReference type="ARBA" id="ARBA00023242"/>
    </source>
</evidence>
<reference evidence="10 11" key="1">
    <citation type="journal article" date="2017" name="Gigascience">
        <title>Draft genome of the honey bee ectoparasitic mite, Tropilaelaps mercedesae, is shaped by the parasitic life history.</title>
        <authorList>
            <person name="Dong X."/>
            <person name="Armstrong S.D."/>
            <person name="Xia D."/>
            <person name="Makepeace B.L."/>
            <person name="Darby A.C."/>
            <person name="Kadowaki T."/>
        </authorList>
    </citation>
    <scope>NUCLEOTIDE SEQUENCE [LARGE SCALE GENOMIC DNA]</scope>
    <source>
        <strain evidence="10">Wuxi-XJTLU</strain>
    </source>
</reference>
<evidence type="ECO:0000256" key="7">
    <source>
        <dbReference type="PROSITE-ProRule" id="PRU00385"/>
    </source>
</evidence>
<dbReference type="GO" id="GO:0007010">
    <property type="term" value="P:cytoskeleton organization"/>
    <property type="evidence" value="ECO:0007669"/>
    <property type="project" value="TreeGrafter"/>
</dbReference>
<proteinExistence type="inferred from homology"/>
<feature type="topological domain" description="Cytoplasmic" evidence="7">
    <location>
        <begin position="1"/>
        <end position="263"/>
    </location>
</feature>
<dbReference type="GO" id="GO:0048471">
    <property type="term" value="C:perinuclear region of cytoplasm"/>
    <property type="evidence" value="ECO:0007669"/>
    <property type="project" value="TreeGrafter"/>
</dbReference>
<dbReference type="EMBL" id="MNPL01003473">
    <property type="protein sequence ID" value="OQR77479.1"/>
    <property type="molecule type" value="Genomic_DNA"/>
</dbReference>
<evidence type="ECO:0000259" key="9">
    <source>
        <dbReference type="PROSITE" id="PS51049"/>
    </source>
</evidence>
<dbReference type="STRING" id="418985.A0A1V9XVH1"/>
<keyword evidence="6" id="KW-0539">Nucleus</keyword>
<dbReference type="GO" id="GO:0031965">
    <property type="term" value="C:nuclear membrane"/>
    <property type="evidence" value="ECO:0007669"/>
    <property type="project" value="UniProtKB-SubCell"/>
</dbReference>
<dbReference type="GO" id="GO:0019894">
    <property type="term" value="F:kinesin binding"/>
    <property type="evidence" value="ECO:0007669"/>
    <property type="project" value="TreeGrafter"/>
</dbReference>
<protein>
    <recommendedName>
        <fullName evidence="9">KASH domain-containing protein</fullName>
    </recommendedName>
</protein>
<evidence type="ECO:0000313" key="10">
    <source>
        <dbReference type="EMBL" id="OQR77479.1"/>
    </source>
</evidence>
<dbReference type="OrthoDB" id="6494804at2759"/>
<keyword evidence="3 7" id="KW-0812">Transmembrane</keyword>
<dbReference type="Pfam" id="PF10541">
    <property type="entry name" value="KASH"/>
    <property type="match status" value="1"/>
</dbReference>
<evidence type="ECO:0000256" key="2">
    <source>
        <dbReference type="ARBA" id="ARBA00008619"/>
    </source>
</evidence>
<evidence type="ECO:0000256" key="8">
    <source>
        <dbReference type="SAM" id="MobiDB-lite"/>
    </source>
</evidence>
<dbReference type="SMART" id="SM01249">
    <property type="entry name" value="KASH"/>
    <property type="match status" value="1"/>
</dbReference>
<feature type="compositionally biased region" description="Acidic residues" evidence="8">
    <location>
        <begin position="232"/>
        <end position="245"/>
    </location>
</feature>
<feature type="domain" description="KASH" evidence="9">
    <location>
        <begin position="255"/>
        <end position="309"/>
    </location>
</feature>
<feature type="topological domain" description="Perinuclear space" evidence="7">
    <location>
        <begin position="285"/>
        <end position="309"/>
    </location>
</feature>
<keyword evidence="11" id="KW-1185">Reference proteome</keyword>
<organism evidence="10 11">
    <name type="scientific">Tropilaelaps mercedesae</name>
    <dbReference type="NCBI Taxonomy" id="418985"/>
    <lineage>
        <taxon>Eukaryota</taxon>
        <taxon>Metazoa</taxon>
        <taxon>Ecdysozoa</taxon>
        <taxon>Arthropoda</taxon>
        <taxon>Chelicerata</taxon>
        <taxon>Arachnida</taxon>
        <taxon>Acari</taxon>
        <taxon>Parasitiformes</taxon>
        <taxon>Mesostigmata</taxon>
        <taxon>Gamasina</taxon>
        <taxon>Dermanyssoidea</taxon>
        <taxon>Laelapidae</taxon>
        <taxon>Tropilaelaps</taxon>
    </lineage>
</organism>
<gene>
    <name evidence="10" type="ORF">BIW11_02900</name>
</gene>
<name>A0A1V9XVH1_9ACAR</name>
<comment type="caution">
    <text evidence="10">The sequence shown here is derived from an EMBL/GenBank/DDBJ whole genome shotgun (WGS) entry which is preliminary data.</text>
</comment>
<keyword evidence="4" id="KW-1133">Transmembrane helix</keyword>
<dbReference type="InterPro" id="IPR012315">
    <property type="entry name" value="KASH"/>
</dbReference>
<dbReference type="GO" id="GO:0007097">
    <property type="term" value="P:nuclear migration"/>
    <property type="evidence" value="ECO:0007669"/>
    <property type="project" value="TreeGrafter"/>
</dbReference>
<dbReference type="PANTHER" id="PTHR21524">
    <property type="entry name" value="SPECTRIN REPEAT CONTAINING NUCLEAR ENVELOPE PROTEIN 2"/>
    <property type="match status" value="1"/>
</dbReference>
<evidence type="ECO:0000256" key="3">
    <source>
        <dbReference type="ARBA" id="ARBA00022692"/>
    </source>
</evidence>
<comment type="subcellular location">
    <subcellularLocation>
        <location evidence="1">Nucleus membrane</location>
    </subcellularLocation>
</comment>
<evidence type="ECO:0000256" key="1">
    <source>
        <dbReference type="ARBA" id="ARBA00004126"/>
    </source>
</evidence>
<evidence type="ECO:0000313" key="11">
    <source>
        <dbReference type="Proteomes" id="UP000192247"/>
    </source>
</evidence>
<dbReference type="AlphaFoldDB" id="A0A1V9XVH1"/>
<dbReference type="Proteomes" id="UP000192247">
    <property type="component" value="Unassembled WGS sequence"/>
</dbReference>
<evidence type="ECO:0000256" key="4">
    <source>
        <dbReference type="ARBA" id="ARBA00022989"/>
    </source>
</evidence>
<dbReference type="GO" id="GO:0006997">
    <property type="term" value="P:nucleus organization"/>
    <property type="evidence" value="ECO:0007669"/>
    <property type="project" value="TreeGrafter"/>
</dbReference>
<accession>A0A1V9XVH1</accession>
<dbReference type="Gene3D" id="1.20.58.60">
    <property type="match status" value="1"/>
</dbReference>
<sequence>MILQLMERWRNVQGDIESHGAKTLNEDSRRTCLAGQADPHGVGGQTGPRVLPFKQSRRAIDDESVREDIVKLREKMLHVESMQRELENEDVTRQPFDVSVFDQRIGVLKRILSSLDELRSSLLEVKVKVHRLAASYCDAPVNEHVSLLTQEVRDLHNTWHTLRERTAHQLRELQQSKSVLQGLYQNRNLLKNALNQPNETVALATTNGKISGHSQLTPCICPRSSTLLSLNDDDYDSNYESEEESPTTCSGGDGKKSIWRIFKAALPFQVALVMLYCVACFMEPRCCDVANTLNSFGPQLRYEQGPPPI</sequence>
<dbReference type="PROSITE" id="PS51049">
    <property type="entry name" value="KASH"/>
    <property type="match status" value="1"/>
</dbReference>
<feature type="region of interest" description="Disordered" evidence="8">
    <location>
        <begin position="232"/>
        <end position="253"/>
    </location>
</feature>
<evidence type="ECO:0000256" key="5">
    <source>
        <dbReference type="ARBA" id="ARBA00023136"/>
    </source>
</evidence>
<dbReference type="PANTHER" id="PTHR21524:SF5">
    <property type="entry name" value="SPECTRIN REPEAT CONTAINING NUCLEAR ENVELOPE PROTEIN 2"/>
    <property type="match status" value="1"/>
</dbReference>
<comment type="similarity">
    <text evidence="2">Belongs to the nesprin family.</text>
</comment>